<dbReference type="OrthoDB" id="5426727at2759"/>
<keyword evidence="1" id="KW-0472">Membrane</keyword>
<feature type="transmembrane region" description="Helical" evidence="1">
    <location>
        <begin position="91"/>
        <end position="110"/>
    </location>
</feature>
<organism evidence="2 3">
    <name type="scientific">Byssothecium circinans</name>
    <dbReference type="NCBI Taxonomy" id="147558"/>
    <lineage>
        <taxon>Eukaryota</taxon>
        <taxon>Fungi</taxon>
        <taxon>Dikarya</taxon>
        <taxon>Ascomycota</taxon>
        <taxon>Pezizomycotina</taxon>
        <taxon>Dothideomycetes</taxon>
        <taxon>Pleosporomycetidae</taxon>
        <taxon>Pleosporales</taxon>
        <taxon>Massarineae</taxon>
        <taxon>Massarinaceae</taxon>
        <taxon>Byssothecium</taxon>
    </lineage>
</organism>
<keyword evidence="1" id="KW-1133">Transmembrane helix</keyword>
<keyword evidence="3" id="KW-1185">Reference proteome</keyword>
<dbReference type="AlphaFoldDB" id="A0A6A5TLB2"/>
<protein>
    <submittedName>
        <fullName evidence="2">Uncharacterized protein</fullName>
    </submittedName>
</protein>
<gene>
    <name evidence="2" type="ORF">CC80DRAFT_495307</name>
</gene>
<evidence type="ECO:0000256" key="1">
    <source>
        <dbReference type="SAM" id="Phobius"/>
    </source>
</evidence>
<evidence type="ECO:0000313" key="2">
    <source>
        <dbReference type="EMBL" id="KAF1952509.1"/>
    </source>
</evidence>
<dbReference type="EMBL" id="ML977010">
    <property type="protein sequence ID" value="KAF1952509.1"/>
    <property type="molecule type" value="Genomic_DNA"/>
</dbReference>
<evidence type="ECO:0000313" key="3">
    <source>
        <dbReference type="Proteomes" id="UP000800035"/>
    </source>
</evidence>
<reference evidence="2" key="1">
    <citation type="journal article" date="2020" name="Stud. Mycol.">
        <title>101 Dothideomycetes genomes: a test case for predicting lifestyles and emergence of pathogens.</title>
        <authorList>
            <person name="Haridas S."/>
            <person name="Albert R."/>
            <person name="Binder M."/>
            <person name="Bloem J."/>
            <person name="Labutti K."/>
            <person name="Salamov A."/>
            <person name="Andreopoulos B."/>
            <person name="Baker S."/>
            <person name="Barry K."/>
            <person name="Bills G."/>
            <person name="Bluhm B."/>
            <person name="Cannon C."/>
            <person name="Castanera R."/>
            <person name="Culley D."/>
            <person name="Daum C."/>
            <person name="Ezra D."/>
            <person name="Gonzalez J."/>
            <person name="Henrissat B."/>
            <person name="Kuo A."/>
            <person name="Liang C."/>
            <person name="Lipzen A."/>
            <person name="Lutzoni F."/>
            <person name="Magnuson J."/>
            <person name="Mondo S."/>
            <person name="Nolan M."/>
            <person name="Ohm R."/>
            <person name="Pangilinan J."/>
            <person name="Park H.-J."/>
            <person name="Ramirez L."/>
            <person name="Alfaro M."/>
            <person name="Sun H."/>
            <person name="Tritt A."/>
            <person name="Yoshinaga Y."/>
            <person name="Zwiers L.-H."/>
            <person name="Turgeon B."/>
            <person name="Goodwin S."/>
            <person name="Spatafora J."/>
            <person name="Crous P."/>
            <person name="Grigoriev I."/>
        </authorList>
    </citation>
    <scope>NUCLEOTIDE SEQUENCE</scope>
    <source>
        <strain evidence="2">CBS 675.92</strain>
    </source>
</reference>
<keyword evidence="1" id="KW-0812">Transmembrane</keyword>
<name>A0A6A5TLB2_9PLEO</name>
<accession>A0A6A5TLB2</accession>
<dbReference type="Proteomes" id="UP000800035">
    <property type="component" value="Unassembled WGS sequence"/>
</dbReference>
<proteinExistence type="predicted"/>
<feature type="transmembrane region" description="Helical" evidence="1">
    <location>
        <begin position="122"/>
        <end position="145"/>
    </location>
</feature>
<sequence length="153" mass="17885">MPDLHNRQPEYVFSYQPPEPVPEPPLLFEEELTHTFYHPRSRIWGSSDALVYSQEIYNRLPKRRGRLRCLIKDGFVYGYGVEFVEGFNFKFFIYCELFILLWTFIAVGMYAGIARGKEKSGVALAIGAFVFGFGQFLYTVVLGLAEKWEAWRY</sequence>